<proteinExistence type="predicted"/>
<feature type="non-terminal residue" evidence="1">
    <location>
        <position position="1"/>
    </location>
</feature>
<evidence type="ECO:0000313" key="2">
    <source>
        <dbReference type="Proteomes" id="UP000789508"/>
    </source>
</evidence>
<dbReference type="AlphaFoldDB" id="A0A9N9J3Y0"/>
<gene>
    <name evidence="1" type="ORF">ALEPTO_LOCUS13755</name>
</gene>
<reference evidence="1" key="1">
    <citation type="submission" date="2021-06" db="EMBL/GenBank/DDBJ databases">
        <authorList>
            <person name="Kallberg Y."/>
            <person name="Tangrot J."/>
            <person name="Rosling A."/>
        </authorList>
    </citation>
    <scope>NUCLEOTIDE SEQUENCE</scope>
    <source>
        <strain evidence="1">FL130A</strain>
    </source>
</reference>
<sequence length="109" mass="12538">FSRDGIQSIEFFFYLTDSTVDSLGLFDALSVNLLAHDSNFLKNFDPKKNYNPDLLAQLVNKNLYLLSPYQINRVSFQQYKNESIAATPKNIFGIPPTDYERDINVMSTF</sequence>
<protein>
    <submittedName>
        <fullName evidence="1">5335_t:CDS:1</fullName>
    </submittedName>
</protein>
<evidence type="ECO:0000313" key="1">
    <source>
        <dbReference type="EMBL" id="CAG8763371.1"/>
    </source>
</evidence>
<name>A0A9N9J3Y0_9GLOM</name>
<dbReference type="EMBL" id="CAJVPS010047670">
    <property type="protein sequence ID" value="CAG8763371.1"/>
    <property type="molecule type" value="Genomic_DNA"/>
</dbReference>
<keyword evidence="2" id="KW-1185">Reference proteome</keyword>
<accession>A0A9N9J3Y0</accession>
<dbReference type="Proteomes" id="UP000789508">
    <property type="component" value="Unassembled WGS sequence"/>
</dbReference>
<comment type="caution">
    <text evidence="1">The sequence shown here is derived from an EMBL/GenBank/DDBJ whole genome shotgun (WGS) entry which is preliminary data.</text>
</comment>
<organism evidence="1 2">
    <name type="scientific">Ambispora leptoticha</name>
    <dbReference type="NCBI Taxonomy" id="144679"/>
    <lineage>
        <taxon>Eukaryota</taxon>
        <taxon>Fungi</taxon>
        <taxon>Fungi incertae sedis</taxon>
        <taxon>Mucoromycota</taxon>
        <taxon>Glomeromycotina</taxon>
        <taxon>Glomeromycetes</taxon>
        <taxon>Archaeosporales</taxon>
        <taxon>Ambisporaceae</taxon>
        <taxon>Ambispora</taxon>
    </lineage>
</organism>
<feature type="non-terminal residue" evidence="1">
    <location>
        <position position="109"/>
    </location>
</feature>